<comment type="caution">
    <text evidence="1">The sequence shown here is derived from an EMBL/GenBank/DDBJ whole genome shotgun (WGS) entry which is preliminary data.</text>
</comment>
<name>A0A4C1UIH1_EUMVA</name>
<sequence length="221" mass="25130">MEVRNSSPGGRRRTAGHRAILLNPTFTIKAVRCRPISDMLNTRFRMPTVIFVPRSGPTVPLLGCRVLRQFRKLSLVTVAGDGREPPTWSRAVSHIFKLTETTTRFVREIASLSGWRNTSNPHSARGFTRMDIEFIPSSLMFDEFAVNPSLMGAFNFSCYAIPDFDFGGALDFISGPMLGFHPGPILNLDPGLDPRFCSLFNFQFQYHYRLRFRCIRSRGKY</sequence>
<dbReference type="AlphaFoldDB" id="A0A4C1UIH1"/>
<gene>
    <name evidence="1" type="ORF">EVAR_16076_1</name>
</gene>
<reference evidence="1 2" key="1">
    <citation type="journal article" date="2019" name="Commun. Biol.">
        <title>The bagworm genome reveals a unique fibroin gene that provides high tensile strength.</title>
        <authorList>
            <person name="Kono N."/>
            <person name="Nakamura H."/>
            <person name="Ohtoshi R."/>
            <person name="Tomita M."/>
            <person name="Numata K."/>
            <person name="Arakawa K."/>
        </authorList>
    </citation>
    <scope>NUCLEOTIDE SEQUENCE [LARGE SCALE GENOMIC DNA]</scope>
</reference>
<evidence type="ECO:0000313" key="1">
    <source>
        <dbReference type="EMBL" id="GBP26225.1"/>
    </source>
</evidence>
<dbReference type="EMBL" id="BGZK01000178">
    <property type="protein sequence ID" value="GBP26225.1"/>
    <property type="molecule type" value="Genomic_DNA"/>
</dbReference>
<organism evidence="1 2">
    <name type="scientific">Eumeta variegata</name>
    <name type="common">Bagworm moth</name>
    <name type="synonym">Eumeta japonica</name>
    <dbReference type="NCBI Taxonomy" id="151549"/>
    <lineage>
        <taxon>Eukaryota</taxon>
        <taxon>Metazoa</taxon>
        <taxon>Ecdysozoa</taxon>
        <taxon>Arthropoda</taxon>
        <taxon>Hexapoda</taxon>
        <taxon>Insecta</taxon>
        <taxon>Pterygota</taxon>
        <taxon>Neoptera</taxon>
        <taxon>Endopterygota</taxon>
        <taxon>Lepidoptera</taxon>
        <taxon>Glossata</taxon>
        <taxon>Ditrysia</taxon>
        <taxon>Tineoidea</taxon>
        <taxon>Psychidae</taxon>
        <taxon>Oiketicinae</taxon>
        <taxon>Eumeta</taxon>
    </lineage>
</organism>
<accession>A0A4C1UIH1</accession>
<keyword evidence="2" id="KW-1185">Reference proteome</keyword>
<evidence type="ECO:0000313" key="2">
    <source>
        <dbReference type="Proteomes" id="UP000299102"/>
    </source>
</evidence>
<proteinExistence type="predicted"/>
<protein>
    <submittedName>
        <fullName evidence="1">Uncharacterized protein</fullName>
    </submittedName>
</protein>
<dbReference type="Proteomes" id="UP000299102">
    <property type="component" value="Unassembled WGS sequence"/>
</dbReference>